<keyword evidence="7" id="KW-1185">Reference proteome</keyword>
<reference evidence="6" key="1">
    <citation type="submission" date="2021-01" db="EMBL/GenBank/DDBJ databases">
        <title>Whole genome shotgun sequence of Virgisporangium aliadipatigenens NBRC 105644.</title>
        <authorList>
            <person name="Komaki H."/>
            <person name="Tamura T."/>
        </authorList>
    </citation>
    <scope>NUCLEOTIDE SEQUENCE</scope>
    <source>
        <strain evidence="6">NBRC 105644</strain>
    </source>
</reference>
<dbReference type="GO" id="GO:0005737">
    <property type="term" value="C:cytoplasm"/>
    <property type="evidence" value="ECO:0007669"/>
    <property type="project" value="TreeGrafter"/>
</dbReference>
<dbReference type="Pfam" id="PF13193">
    <property type="entry name" value="AMP-binding_C"/>
    <property type="match status" value="1"/>
</dbReference>
<dbReference type="Gene3D" id="3.30.559.10">
    <property type="entry name" value="Chloramphenicol acetyltransferase-like domain"/>
    <property type="match status" value="1"/>
</dbReference>
<dbReference type="InterPro" id="IPR010080">
    <property type="entry name" value="Thioester_reductase-like_dom"/>
</dbReference>
<dbReference type="GO" id="GO:0044550">
    <property type="term" value="P:secondary metabolite biosynthetic process"/>
    <property type="evidence" value="ECO:0007669"/>
    <property type="project" value="TreeGrafter"/>
</dbReference>
<name>A0A8J4DNU8_9ACTN</name>
<dbReference type="Gene3D" id="3.30.300.30">
    <property type="match status" value="1"/>
</dbReference>
<dbReference type="Pfam" id="PF00501">
    <property type="entry name" value="AMP-binding"/>
    <property type="match status" value="1"/>
</dbReference>
<dbReference type="InterPro" id="IPR025110">
    <property type="entry name" value="AMP-bd_C"/>
</dbReference>
<dbReference type="SUPFAM" id="SSF47336">
    <property type="entry name" value="ACP-like"/>
    <property type="match status" value="1"/>
</dbReference>
<dbReference type="CDD" id="cd19531">
    <property type="entry name" value="LCL_NRPS-like"/>
    <property type="match status" value="1"/>
</dbReference>
<accession>A0A8J4DNU8</accession>
<dbReference type="SUPFAM" id="SSF56801">
    <property type="entry name" value="Acetyl-CoA synthetase-like"/>
    <property type="match status" value="1"/>
</dbReference>
<dbReference type="Gene3D" id="3.30.559.30">
    <property type="entry name" value="Nonribosomal peptide synthetase, condensation domain"/>
    <property type="match status" value="1"/>
</dbReference>
<dbReference type="InterPro" id="IPR010071">
    <property type="entry name" value="AA_adenyl_dom"/>
</dbReference>
<dbReference type="InterPro" id="IPR036291">
    <property type="entry name" value="NAD(P)-bd_dom_sf"/>
</dbReference>
<dbReference type="InterPro" id="IPR023213">
    <property type="entry name" value="CAT-like_dom_sf"/>
</dbReference>
<dbReference type="EMBL" id="BOPF01000007">
    <property type="protein sequence ID" value="GIJ45280.1"/>
    <property type="molecule type" value="Genomic_DNA"/>
</dbReference>
<dbReference type="Gene3D" id="3.40.50.720">
    <property type="entry name" value="NAD(P)-binding Rossmann-like Domain"/>
    <property type="match status" value="1"/>
</dbReference>
<dbReference type="Pfam" id="PF00668">
    <property type="entry name" value="Condensation"/>
    <property type="match status" value="1"/>
</dbReference>
<evidence type="ECO:0000256" key="4">
    <source>
        <dbReference type="ARBA" id="ARBA00022598"/>
    </source>
</evidence>
<dbReference type="InterPro" id="IPR020845">
    <property type="entry name" value="AMP-binding_CS"/>
</dbReference>
<dbReference type="SUPFAM" id="SSF52777">
    <property type="entry name" value="CoA-dependent acyltransferases"/>
    <property type="match status" value="2"/>
</dbReference>
<dbReference type="Proteomes" id="UP000619260">
    <property type="component" value="Unassembled WGS sequence"/>
</dbReference>
<dbReference type="NCBIfam" id="TIGR01746">
    <property type="entry name" value="Thioester-redct"/>
    <property type="match status" value="1"/>
</dbReference>
<dbReference type="InterPro" id="IPR000873">
    <property type="entry name" value="AMP-dep_synth/lig_dom"/>
</dbReference>
<comment type="caution">
    <text evidence="6">The sequence shown here is derived from an EMBL/GenBank/DDBJ whole genome shotgun (WGS) entry which is preliminary data.</text>
</comment>
<proteinExistence type="predicted"/>
<dbReference type="GO" id="GO:0016874">
    <property type="term" value="F:ligase activity"/>
    <property type="evidence" value="ECO:0007669"/>
    <property type="project" value="UniProtKB-KW"/>
</dbReference>
<evidence type="ECO:0000256" key="2">
    <source>
        <dbReference type="ARBA" id="ARBA00022450"/>
    </source>
</evidence>
<sequence>MNGRGIPARAPGAAVPLTPAQERLWFLERAGFDGATYHNWFAHRLRGPLDAAALSDAMALVLHRHDAMRTAIVDVGGRARQVVHDRVPGALELVELPAAGGESRLREFAAAFVRRPFDLARPPLLRAALVRRADDDHVLVVCVHHIVADGTGIGILMAELFTAYGAAVEGNAPRLPAPGVPFADYAAWLAGSGADRRAEDREYWRTHLAGALPLSTLPADRPRPASPSLRSGRHSVTLDADLVANVRTLARAERCTPFALYLAALSAVLARHTGEEDLVIGTPADNRHTPELERTVGMFANTLALRTRLEDNPTLRDVLRTARRTAFGGVGHRMLPFDVVVDLARVHRGLSHNPLFQVMLVVEPDGYGDLPLPPGLHAREWELGAPPARFDLTLIVVNGPRVTFVVDYAAELYEPETIARFTDHLIRLLAAFASEPGQRLWDVDLAGDAHAAAPPLAPPAPFVTDLIAESVSAHPDSVAVRGDDASLTYAELGRRSTALAARLRELGTGPEDVVAVVAPSTVDSIVALLAVLRTGGAYLPVDPTHPPGRVARLLADAGVRVAIAAPQRAAVLAGFTGTTLSAAECTAPADLPAGSVAGAEQLAYLIYTSGSTGRPKGVQITHGTLARLTRSFVDIHRLRAGDVLFMVPPLTFDASVGDVFPALAVGATLVLHPEPARLDGPALLEFTARHAITAIDVPVSLWRRWIGDFATGAPPPPDWSVSTVMVGGERVPNAAVRAWIEVTGGRVALFNHYGPTEATVCATTHHVPAGAAPEPGTHLPIGRPLPHVRAYVLGRYGSHAPIGAPGELHLGGDCLARGYLHQPELTAERFPPDPFAPQGNGRMYRTGDLVRRRADGVLEFLGRVDRQVKINGHRIEPAEVEASVAAHPEVTDAAVIAGTDPAGRDRLLAYVVTGDGRVPHGLRRFLRAHLPDPLIPSVFTAVPAIRRTAHGKLDEAALPPVVDPAAAPVVDRPQGTVETAVADAWERVLGVSPGRHDNFFALGGHSLLVAGVLAEVHRVLGVELPLRVMFETADLAEFARTIAGGPATDDEPDLRAEAVLPEDIVPAPARIPAATGAPTILLTGATGFLGAYLVAELIARTDATLVCLTRADEPAHAVERVQRNLRRYGLEPVDPGRLVGLPGDLGAPGLGLAAADLADLAARVDVVCHNGGLVHFGEPYHRLRPVNVDSTVELLRLAARAGGVPVHLVSTLGVYLGKAYLDERVREQDPPEDPTGVTGGYNRSKWVADALARQARQRWLPVSVHRPARVSGHSRTGAANPDDHFSRTLATCVRLGMVPDLPYEEDLAPVDYVAAGIARAVETSFVEPDAADHHYFNPATISYAEIAAALREHGHPVALVPWKRWRATLLDARARGEAVPLDPFVAVLPEETPQHRRPRFDCSGTERALAAAGITCPPADRALLRRQLDALTAAGLVPPAAAAASGGTP</sequence>
<dbReference type="SUPFAM" id="SSF51735">
    <property type="entry name" value="NAD(P)-binding Rossmann-fold domains"/>
    <property type="match status" value="1"/>
</dbReference>
<evidence type="ECO:0000313" key="7">
    <source>
        <dbReference type="Proteomes" id="UP000619260"/>
    </source>
</evidence>
<dbReference type="GO" id="GO:0031177">
    <property type="term" value="F:phosphopantetheine binding"/>
    <property type="evidence" value="ECO:0007669"/>
    <property type="project" value="InterPro"/>
</dbReference>
<dbReference type="NCBIfam" id="TIGR01733">
    <property type="entry name" value="AA-adenyl-dom"/>
    <property type="match status" value="1"/>
</dbReference>
<dbReference type="InterPro" id="IPR045851">
    <property type="entry name" value="AMP-bd_C_sf"/>
</dbReference>
<dbReference type="GO" id="GO:0008610">
    <property type="term" value="P:lipid biosynthetic process"/>
    <property type="evidence" value="ECO:0007669"/>
    <property type="project" value="UniProtKB-ARBA"/>
</dbReference>
<dbReference type="InterPro" id="IPR009081">
    <property type="entry name" value="PP-bd_ACP"/>
</dbReference>
<dbReference type="PANTHER" id="PTHR45527">
    <property type="entry name" value="NONRIBOSOMAL PEPTIDE SYNTHETASE"/>
    <property type="match status" value="1"/>
</dbReference>
<keyword evidence="3" id="KW-0597">Phosphoprotein</keyword>
<evidence type="ECO:0000259" key="5">
    <source>
        <dbReference type="PROSITE" id="PS50075"/>
    </source>
</evidence>
<comment type="cofactor">
    <cofactor evidence="1">
        <name>pantetheine 4'-phosphate</name>
        <dbReference type="ChEBI" id="CHEBI:47942"/>
    </cofactor>
</comment>
<dbReference type="Pfam" id="PF00550">
    <property type="entry name" value="PP-binding"/>
    <property type="match status" value="1"/>
</dbReference>
<dbReference type="PANTHER" id="PTHR45527:SF1">
    <property type="entry name" value="FATTY ACID SYNTHASE"/>
    <property type="match status" value="1"/>
</dbReference>
<dbReference type="InterPro" id="IPR013120">
    <property type="entry name" value="FAR_NAD-bd"/>
</dbReference>
<dbReference type="Gene3D" id="3.40.50.12780">
    <property type="entry name" value="N-terminal domain of ligase-like"/>
    <property type="match status" value="1"/>
</dbReference>
<dbReference type="InterPro" id="IPR001242">
    <property type="entry name" value="Condensation_dom"/>
</dbReference>
<organism evidence="6 7">
    <name type="scientific">Virgisporangium aliadipatigenens</name>
    <dbReference type="NCBI Taxonomy" id="741659"/>
    <lineage>
        <taxon>Bacteria</taxon>
        <taxon>Bacillati</taxon>
        <taxon>Actinomycetota</taxon>
        <taxon>Actinomycetes</taxon>
        <taxon>Micromonosporales</taxon>
        <taxon>Micromonosporaceae</taxon>
        <taxon>Virgisporangium</taxon>
    </lineage>
</organism>
<protein>
    <submittedName>
        <fullName evidence="6">Non-ribosomal peptide synthetase</fullName>
    </submittedName>
</protein>
<dbReference type="Gene3D" id="1.10.1200.10">
    <property type="entry name" value="ACP-like"/>
    <property type="match status" value="1"/>
</dbReference>
<dbReference type="PROSITE" id="PS00455">
    <property type="entry name" value="AMP_BINDING"/>
    <property type="match status" value="1"/>
</dbReference>
<keyword evidence="4" id="KW-0436">Ligase</keyword>
<dbReference type="InterPro" id="IPR006162">
    <property type="entry name" value="Ppantetheine_attach_site"/>
</dbReference>
<dbReference type="PIRSF" id="PIRSF001617">
    <property type="entry name" value="Alpha-AR"/>
    <property type="match status" value="1"/>
</dbReference>
<dbReference type="SMART" id="SM00823">
    <property type="entry name" value="PKS_PP"/>
    <property type="match status" value="1"/>
</dbReference>
<keyword evidence="2" id="KW-0596">Phosphopantetheine</keyword>
<evidence type="ECO:0000313" key="6">
    <source>
        <dbReference type="EMBL" id="GIJ45280.1"/>
    </source>
</evidence>
<dbReference type="InterPro" id="IPR042099">
    <property type="entry name" value="ANL_N_sf"/>
</dbReference>
<dbReference type="GO" id="GO:0043041">
    <property type="term" value="P:amino acid activation for nonribosomal peptide biosynthetic process"/>
    <property type="evidence" value="ECO:0007669"/>
    <property type="project" value="TreeGrafter"/>
</dbReference>
<evidence type="ECO:0000256" key="3">
    <source>
        <dbReference type="ARBA" id="ARBA00022553"/>
    </source>
</evidence>
<dbReference type="PROSITE" id="PS00012">
    <property type="entry name" value="PHOSPHOPANTETHEINE"/>
    <property type="match status" value="1"/>
</dbReference>
<gene>
    <name evidence="6" type="ORF">Val02_21660</name>
</gene>
<dbReference type="InterPro" id="IPR036736">
    <property type="entry name" value="ACP-like_sf"/>
</dbReference>
<dbReference type="PROSITE" id="PS50075">
    <property type="entry name" value="CARRIER"/>
    <property type="match status" value="1"/>
</dbReference>
<evidence type="ECO:0000256" key="1">
    <source>
        <dbReference type="ARBA" id="ARBA00001957"/>
    </source>
</evidence>
<dbReference type="CDD" id="cd05930">
    <property type="entry name" value="A_NRPS"/>
    <property type="match status" value="1"/>
</dbReference>
<feature type="domain" description="Carrier" evidence="5">
    <location>
        <begin position="972"/>
        <end position="1046"/>
    </location>
</feature>
<dbReference type="Pfam" id="PF07993">
    <property type="entry name" value="NAD_binding_4"/>
    <property type="match status" value="1"/>
</dbReference>
<dbReference type="InterPro" id="IPR020806">
    <property type="entry name" value="PKS_PP-bd"/>
</dbReference>
<dbReference type="CDD" id="cd05235">
    <property type="entry name" value="SDR_e1"/>
    <property type="match status" value="1"/>
</dbReference>